<evidence type="ECO:0000256" key="9">
    <source>
        <dbReference type="HAMAP-Rule" id="MF_00020"/>
    </source>
</evidence>
<comment type="subunit">
    <text evidence="9">Homodimer.</text>
</comment>
<feature type="site" description="Transition state stabilizer" evidence="9">
    <location>
        <position position="242"/>
    </location>
</feature>
<dbReference type="OrthoDB" id="9802453at2"/>
<comment type="function">
    <text evidence="9">Catalyzes the formation of acetyl phosphate from acetate and ATP. Can also catalyze the reverse reaction.</text>
</comment>
<evidence type="ECO:0000256" key="2">
    <source>
        <dbReference type="ARBA" id="ARBA00022490"/>
    </source>
</evidence>
<evidence type="ECO:0000313" key="11">
    <source>
        <dbReference type="EMBL" id="RAK16500.1"/>
    </source>
</evidence>
<accession>A0A327Y5Y2</accession>
<comment type="cofactor">
    <cofactor evidence="9">
        <name>Mg(2+)</name>
        <dbReference type="ChEBI" id="CHEBI:18420"/>
    </cofactor>
    <cofactor evidence="9">
        <name>Mn(2+)</name>
        <dbReference type="ChEBI" id="CHEBI:29035"/>
    </cofactor>
    <text evidence="9">Mg(2+). Can also accept Mn(2+).</text>
</comment>
<dbReference type="HAMAP" id="MF_00020">
    <property type="entry name" value="Acetate_kinase"/>
    <property type="match status" value="1"/>
</dbReference>
<gene>
    <name evidence="9" type="primary">ackA</name>
    <name evidence="11" type="ORF">ATI53_102036</name>
</gene>
<keyword evidence="5 9" id="KW-0547">Nucleotide-binding</keyword>
<dbReference type="GO" id="GO:0006085">
    <property type="term" value="P:acetyl-CoA biosynthetic process"/>
    <property type="evidence" value="ECO:0007669"/>
    <property type="project" value="UniProtKB-UniRule"/>
</dbReference>
<dbReference type="GO" id="GO:0005829">
    <property type="term" value="C:cytosol"/>
    <property type="evidence" value="ECO:0007669"/>
    <property type="project" value="TreeGrafter"/>
</dbReference>
<reference evidence="11 12" key="1">
    <citation type="submission" date="2018-06" db="EMBL/GenBank/DDBJ databases">
        <title>Genomic Encyclopedia of Archaeal and Bacterial Type Strains, Phase II (KMG-II): from individual species to whole genera.</title>
        <authorList>
            <person name="Goeker M."/>
        </authorList>
    </citation>
    <scope>NUCLEOTIDE SEQUENCE [LARGE SCALE GENOMIC DNA]</scope>
    <source>
        <strain evidence="11 12">DSM 22011</strain>
    </source>
</reference>
<dbReference type="PIRSF" id="PIRSF000722">
    <property type="entry name" value="Acetate_prop_kin"/>
    <property type="match status" value="1"/>
</dbReference>
<dbReference type="InterPro" id="IPR023865">
    <property type="entry name" value="Aliphatic_acid_kinase_CS"/>
</dbReference>
<keyword evidence="12" id="KW-1185">Reference proteome</keyword>
<dbReference type="GO" id="GO:0008776">
    <property type="term" value="F:acetate kinase activity"/>
    <property type="evidence" value="ECO:0007669"/>
    <property type="project" value="UniProtKB-UniRule"/>
</dbReference>
<dbReference type="GO" id="GO:0005524">
    <property type="term" value="F:ATP binding"/>
    <property type="evidence" value="ECO:0007669"/>
    <property type="project" value="UniProtKB-KW"/>
</dbReference>
<dbReference type="PRINTS" id="PR00471">
    <property type="entry name" value="ACETATEKNASE"/>
</dbReference>
<dbReference type="InterPro" id="IPR000890">
    <property type="entry name" value="Aliphatic_acid_kin_short-chain"/>
</dbReference>
<dbReference type="PROSITE" id="PS01076">
    <property type="entry name" value="ACETATE_KINASE_2"/>
    <property type="match status" value="1"/>
</dbReference>
<feature type="binding site" evidence="9">
    <location>
        <position position="380"/>
    </location>
    <ligand>
        <name>Mg(2+)</name>
        <dbReference type="ChEBI" id="CHEBI:18420"/>
    </ligand>
</feature>
<keyword evidence="3 9" id="KW-0808">Transferase</keyword>
<dbReference type="AlphaFoldDB" id="A0A327Y5Y2"/>
<dbReference type="RefSeq" id="WP_111550477.1">
    <property type="nucleotide sequence ID" value="NZ_LIQE01000015.1"/>
</dbReference>
<feature type="binding site" evidence="9">
    <location>
        <begin position="329"/>
        <end position="333"/>
    </location>
    <ligand>
        <name>ATP</name>
        <dbReference type="ChEBI" id="CHEBI:30616"/>
    </ligand>
</feature>
<comment type="similarity">
    <text evidence="1 9 10">Belongs to the acetokinase family.</text>
</comment>
<dbReference type="PANTHER" id="PTHR21060:SF21">
    <property type="entry name" value="ACETATE KINASE"/>
    <property type="match status" value="1"/>
</dbReference>
<feature type="site" description="Transition state stabilizer" evidence="9">
    <location>
        <position position="182"/>
    </location>
</feature>
<keyword evidence="8 9" id="KW-0460">Magnesium</keyword>
<feature type="binding site" evidence="9">
    <location>
        <begin position="284"/>
        <end position="286"/>
    </location>
    <ligand>
        <name>ATP</name>
        <dbReference type="ChEBI" id="CHEBI:30616"/>
    </ligand>
</feature>
<keyword evidence="4 9" id="KW-0479">Metal-binding</keyword>
<dbReference type="PANTHER" id="PTHR21060">
    <property type="entry name" value="ACETATE KINASE"/>
    <property type="match status" value="1"/>
</dbReference>
<evidence type="ECO:0000256" key="10">
    <source>
        <dbReference type="RuleBase" id="RU003835"/>
    </source>
</evidence>
<organism evidence="11 12">
    <name type="scientific">Salipiger aestuarii</name>
    <dbReference type="NCBI Taxonomy" id="568098"/>
    <lineage>
        <taxon>Bacteria</taxon>
        <taxon>Pseudomonadati</taxon>
        <taxon>Pseudomonadota</taxon>
        <taxon>Alphaproteobacteria</taxon>
        <taxon>Rhodobacterales</taxon>
        <taxon>Roseobacteraceae</taxon>
        <taxon>Salipiger</taxon>
    </lineage>
</organism>
<evidence type="ECO:0000256" key="3">
    <source>
        <dbReference type="ARBA" id="ARBA00022679"/>
    </source>
</evidence>
<evidence type="ECO:0000256" key="8">
    <source>
        <dbReference type="ARBA" id="ARBA00022842"/>
    </source>
</evidence>
<comment type="caution">
    <text evidence="11">The sequence shown here is derived from an EMBL/GenBank/DDBJ whole genome shotgun (WGS) entry which is preliminary data.</text>
</comment>
<dbReference type="SUPFAM" id="SSF53067">
    <property type="entry name" value="Actin-like ATPase domain"/>
    <property type="match status" value="2"/>
</dbReference>
<proteinExistence type="inferred from homology"/>
<dbReference type="UniPathway" id="UPA00340">
    <property type="reaction ID" value="UER00458"/>
</dbReference>
<protein>
    <recommendedName>
        <fullName evidence="9">Acetate kinase</fullName>
        <ecNumber evidence="9">2.7.2.1</ecNumber>
    </recommendedName>
    <alternativeName>
        <fullName evidence="9">Acetokinase</fullName>
    </alternativeName>
</protein>
<dbReference type="Pfam" id="PF00871">
    <property type="entry name" value="Acetate_kinase"/>
    <property type="match status" value="1"/>
</dbReference>
<dbReference type="InterPro" id="IPR004372">
    <property type="entry name" value="Ac/propionate_kinase"/>
</dbReference>
<dbReference type="EMBL" id="QLMG01000020">
    <property type="protein sequence ID" value="RAK16500.1"/>
    <property type="molecule type" value="Genomic_DNA"/>
</dbReference>
<dbReference type="NCBIfam" id="TIGR00016">
    <property type="entry name" value="ackA"/>
    <property type="match status" value="1"/>
</dbReference>
<name>A0A327Y5Y2_9RHOB</name>
<keyword evidence="7 9" id="KW-0067">ATP-binding</keyword>
<evidence type="ECO:0000256" key="6">
    <source>
        <dbReference type="ARBA" id="ARBA00022777"/>
    </source>
</evidence>
<feature type="binding site" evidence="9">
    <location>
        <begin position="209"/>
        <end position="213"/>
    </location>
    <ligand>
        <name>ATP</name>
        <dbReference type="ChEBI" id="CHEBI:30616"/>
    </ligand>
</feature>
<dbReference type="GO" id="GO:0006083">
    <property type="term" value="P:acetate metabolic process"/>
    <property type="evidence" value="ECO:0007669"/>
    <property type="project" value="TreeGrafter"/>
</dbReference>
<evidence type="ECO:0000313" key="12">
    <source>
        <dbReference type="Proteomes" id="UP000249165"/>
    </source>
</evidence>
<evidence type="ECO:0000256" key="4">
    <source>
        <dbReference type="ARBA" id="ARBA00022723"/>
    </source>
</evidence>
<evidence type="ECO:0000256" key="7">
    <source>
        <dbReference type="ARBA" id="ARBA00022840"/>
    </source>
</evidence>
<dbReference type="Gene3D" id="3.30.420.40">
    <property type="match status" value="2"/>
</dbReference>
<comment type="pathway">
    <text evidence="9">Metabolic intermediate biosynthesis; acetyl-CoA biosynthesis; acetyl-CoA from acetate: step 1/2.</text>
</comment>
<feature type="binding site" evidence="9">
    <location>
        <position position="11"/>
    </location>
    <ligand>
        <name>Mg(2+)</name>
        <dbReference type="ChEBI" id="CHEBI:18420"/>
    </ligand>
</feature>
<dbReference type="Proteomes" id="UP000249165">
    <property type="component" value="Unassembled WGS sequence"/>
</dbReference>
<sequence length="408" mass="43260">MTNTPVALTLNAGSSSLKFGLFSIGATPVAMAVGLVDSIGRTPTLKASFGAGMPPLGRDLTPAEASDHKSALATALALLRQHFPEAQVAVVGHRVVHGGPSYDGPMRLTPQVMAELRRLSPFAPIHQPHNLAGIDAAVAAFPDAVQVACFDTAFHRSHPWVNDTFALPRDYYDKGVRRYGFHGLSYDYISGELNRTAPLIHAGRVIVAHLGNGASMCAMLGGRSVASTMGFTALDGLPMGTRTGQIDPGVIFYLVQQEGMTIDEVRDLFYTRSGLLGLSGLSNDMRALEAAGSTQANEAIDYFVFRIRRELGGLAAALGGLDALVFCGGIGENSRLIRERVCEGMGWIGLDLDRARNAAGDTVISTDMSRARVMVIPTNEELVIARAAKKVVDADSACAAGRPNVRNT</sequence>
<dbReference type="PROSITE" id="PS01075">
    <property type="entry name" value="ACETATE_KINASE_1"/>
    <property type="match status" value="1"/>
</dbReference>
<keyword evidence="6 9" id="KW-0418">Kinase</keyword>
<dbReference type="GO" id="GO:0000287">
    <property type="term" value="F:magnesium ion binding"/>
    <property type="evidence" value="ECO:0007669"/>
    <property type="project" value="UniProtKB-UniRule"/>
</dbReference>
<feature type="active site" description="Proton donor/acceptor" evidence="9">
    <location>
        <position position="151"/>
    </location>
</feature>
<feature type="binding site" evidence="9">
    <location>
        <position position="18"/>
    </location>
    <ligand>
        <name>ATP</name>
        <dbReference type="ChEBI" id="CHEBI:30616"/>
    </ligand>
</feature>
<comment type="subcellular location">
    <subcellularLocation>
        <location evidence="9">Cytoplasm</location>
    </subcellularLocation>
</comment>
<evidence type="ECO:0000256" key="5">
    <source>
        <dbReference type="ARBA" id="ARBA00022741"/>
    </source>
</evidence>
<comment type="catalytic activity">
    <reaction evidence="9">
        <text>acetate + ATP = acetyl phosphate + ADP</text>
        <dbReference type="Rhea" id="RHEA:11352"/>
        <dbReference type="ChEBI" id="CHEBI:22191"/>
        <dbReference type="ChEBI" id="CHEBI:30089"/>
        <dbReference type="ChEBI" id="CHEBI:30616"/>
        <dbReference type="ChEBI" id="CHEBI:456216"/>
        <dbReference type="EC" id="2.7.2.1"/>
    </reaction>
</comment>
<dbReference type="EC" id="2.7.2.1" evidence="9"/>
<keyword evidence="2 9" id="KW-0963">Cytoplasm</keyword>
<feature type="binding site" evidence="9">
    <location>
        <position position="94"/>
    </location>
    <ligand>
        <name>substrate</name>
    </ligand>
</feature>
<dbReference type="InterPro" id="IPR043129">
    <property type="entry name" value="ATPase_NBD"/>
</dbReference>
<evidence type="ECO:0000256" key="1">
    <source>
        <dbReference type="ARBA" id="ARBA00008748"/>
    </source>
</evidence>